<feature type="transmembrane region" description="Helical" evidence="12">
    <location>
        <begin position="57"/>
        <end position="76"/>
    </location>
</feature>
<feature type="domain" description="G-protein coupled receptors family 1 profile" evidence="13">
    <location>
        <begin position="270"/>
        <end position="524"/>
    </location>
</feature>
<evidence type="ECO:0000313" key="14">
    <source>
        <dbReference type="EMBL" id="KAJ4935284.1"/>
    </source>
</evidence>
<feature type="transmembrane region" description="Helical" evidence="12">
    <location>
        <begin position="1224"/>
        <end position="1242"/>
    </location>
</feature>
<evidence type="ECO:0000256" key="8">
    <source>
        <dbReference type="ARBA" id="ARBA00023180"/>
    </source>
</evidence>
<feature type="compositionally biased region" description="Polar residues" evidence="11">
    <location>
        <begin position="664"/>
        <end position="682"/>
    </location>
</feature>
<feature type="transmembrane region" description="Helical" evidence="12">
    <location>
        <begin position="1002"/>
        <end position="1023"/>
    </location>
</feature>
<name>A0AAD6FJ32_9TELE</name>
<feature type="compositionally biased region" description="Polar residues" evidence="11">
    <location>
        <begin position="648"/>
        <end position="657"/>
    </location>
</feature>
<evidence type="ECO:0000256" key="12">
    <source>
        <dbReference type="SAM" id="Phobius"/>
    </source>
</evidence>
<feature type="transmembrane region" description="Helical" evidence="12">
    <location>
        <begin position="1301"/>
        <end position="1321"/>
    </location>
</feature>
<feature type="transmembrane region" description="Helical" evidence="12">
    <location>
        <begin position="102"/>
        <end position="125"/>
    </location>
</feature>
<dbReference type="Proteomes" id="UP001219934">
    <property type="component" value="Unassembled WGS sequence"/>
</dbReference>
<dbReference type="Gene3D" id="1.20.1250.20">
    <property type="entry name" value="MFS general substrate transporter like domains"/>
    <property type="match status" value="1"/>
</dbReference>
<feature type="transmembrane region" description="Helical" evidence="12">
    <location>
        <begin position="258"/>
        <end position="277"/>
    </location>
</feature>
<dbReference type="InterPro" id="IPR036259">
    <property type="entry name" value="MFS_trans_sf"/>
</dbReference>
<feature type="compositionally biased region" description="Basic and acidic residues" evidence="11">
    <location>
        <begin position="1499"/>
        <end position="1508"/>
    </location>
</feature>
<evidence type="ECO:0000256" key="5">
    <source>
        <dbReference type="ARBA" id="ARBA00023040"/>
    </source>
</evidence>
<sequence>MASTGLRIFVCRVSSVLFYLTMYISILFFGLISIDRCIKTLRPFRGTNAARLVRRKLLSGAIWTFLLVLCLPNVILTCKTPTSPYFKCGDLKTEAGLYWHQVVNHVCQVIFWGNLVTVIISYTLITKELYRSYSRSTGGTISRAPSGASTRKPHQAKRKMSANVFLVLAVFFVCFVPFHFARVPYTMSQTQGFLFDCKLKLFFFQLKESTLFLSSLNSVLDPLIYFFLYGMMVSKNTAAFSSGCASISPVTVDMAVSYLYFFMFPIALLLNGVAAWVSLHLRSTSTFIVYLKNLVAADLLMTLTLPLMAASMLPGASIQLRVFACRYSNVIFYCCLYTSIALIGLISLDRFFKIVRPCGKFLGQNVIFSLVMSTLVWVVIFGGTAIPTIILTDQNPVNTTGDFCDSLKSSAGVTLNTFVVLSMESLFWLVSIVIVFCYICITLKVLQSFRNSGSNNSHGKTKTKLRVFLILLVFFVCFVPLHVLRVPVTMDEEIDDCVKMWVTIIHKLFLWVSATNSCLDPLLYICLCREYREKLVELMKARGICVGLYSACSSDLDKCRIVDPPFDSKQQTLLLNGVAAWVSLHLKSTSNFVVYLKNLVAADIIMTLIMPIKAARDLRDNAFFWIVSVVLAVCYISIANKVIQSFRNSGSSNNQGQKKIKLPSLTQASGGRGTGTEQNKPLSRQLEQEARKERVFHPEEDWQTPWDCDKTATQRCSEDLKMNNTLSNTSMKCVRDTSVTAVVFPFLYSILFIVALILNSLAAWIFFSIPNSSTFVVFLKNVVVADLLMTLTIPLRVLSDAGVGSLYLRAFHCRYSAVLFYITMYISILLLGLISLDRYLKIVRPFGKCALQRVRVGQLLSAAVWVVMLALALPNVILSDQPPRGPGGRLKCTSMKSNAGMLWHAGFNYFCQVVFWGTLALMVVCYTFISKKVYESYKASKCRSQAASRRTKAKVYVVVGVFFICFAPFHFARVPYTLTQTGSMASHCKAQQALYIAKETTLWLSATNVCLDPLIYVFLCKVFRRRLTAALCRRPFNKGAMESPTATSTQLEMSQMAPTNPKQTDMADYEERQSLLGDEAEGRQAAGGPGRPLSAICDPGHLLHRVVVLDLDLNTAKFMQLYAWYSWPNVVLCFFGGFLLDRVFGIRLGTIIFSLFVCVGQVIFATGALLNRFWLMEAGRFIFGIGGESLAVAQNTYAVNWFKGKELNLVFGLQLSMARVGSTVNMNIMGWVYSRVVALVGAPGHTALGASLMIAGVTCLFSLTCALVLGFLDKRAEKILNKEQGKTGEVIKLTDVKDFPLTLWLIFIICVCYYVAIFPFIGLGQVFFIEKFNFSPAEARAVNSIVYIISAPASPVLGFMVDRIGKNVIWVMVAVIATLAAHMMLAFTFWNPWIAMSLLGLSYSLLACALWPMVAFVVPEHQLGTAYGFMQSIQNLGLALVAMAAGAILDNRGYLFLEVFFCVCICVSLMAVVTLYFVDYLKGGDLNMSAAGRARLQKEATSDAENKRPSSKVSEGELAGKAAPMSAFGLRNRYLSRLGAQ</sequence>
<dbReference type="InterPro" id="IPR017452">
    <property type="entry name" value="GPCR_Rhodpsn_7TM"/>
</dbReference>
<evidence type="ECO:0000256" key="6">
    <source>
        <dbReference type="ARBA" id="ARBA00023136"/>
    </source>
</evidence>
<feature type="transmembrane region" description="Helical" evidence="12">
    <location>
        <begin position="815"/>
        <end position="836"/>
    </location>
</feature>
<dbReference type="CDD" id="cd17340">
    <property type="entry name" value="MFS_MFSD1"/>
    <property type="match status" value="1"/>
</dbReference>
<dbReference type="GO" id="GO:0022857">
    <property type="term" value="F:transmembrane transporter activity"/>
    <property type="evidence" value="ECO:0007669"/>
    <property type="project" value="InterPro"/>
</dbReference>
<protein>
    <recommendedName>
        <fullName evidence="13">G-protein coupled receptors family 1 profile domain-containing protein</fullName>
    </recommendedName>
</protein>
<keyword evidence="4 12" id="KW-1133">Transmembrane helix</keyword>
<feature type="transmembrane region" description="Helical" evidence="12">
    <location>
        <begin position="16"/>
        <end position="36"/>
    </location>
</feature>
<dbReference type="GO" id="GO:0005886">
    <property type="term" value="C:plasma membrane"/>
    <property type="evidence" value="ECO:0007669"/>
    <property type="project" value="UniProtKB-SubCell"/>
</dbReference>
<feature type="domain" description="G-protein coupled receptors family 1 profile" evidence="13">
    <location>
        <begin position="748"/>
        <end position="1016"/>
    </location>
</feature>
<dbReference type="Pfam" id="PF00001">
    <property type="entry name" value="7tm_1"/>
    <property type="match status" value="3"/>
</dbReference>
<evidence type="ECO:0000256" key="4">
    <source>
        <dbReference type="ARBA" id="ARBA00022989"/>
    </source>
</evidence>
<dbReference type="GO" id="GO:0045028">
    <property type="term" value="F:G protein-coupled purinergic nucleotide receptor activity"/>
    <property type="evidence" value="ECO:0007669"/>
    <property type="project" value="TreeGrafter"/>
</dbReference>
<evidence type="ECO:0000256" key="2">
    <source>
        <dbReference type="ARBA" id="ARBA00022475"/>
    </source>
</evidence>
<feature type="transmembrane region" description="Helical" evidence="12">
    <location>
        <begin position="1146"/>
        <end position="1170"/>
    </location>
</feature>
<keyword evidence="8" id="KW-0325">Glycoprotein</keyword>
<dbReference type="SUPFAM" id="SSF103473">
    <property type="entry name" value="MFS general substrate transporter"/>
    <property type="match status" value="1"/>
</dbReference>
<feature type="transmembrane region" description="Helical" evidence="12">
    <location>
        <begin position="368"/>
        <end position="390"/>
    </location>
</feature>
<dbReference type="SUPFAM" id="SSF81321">
    <property type="entry name" value="Family A G protein-coupled receptor-like"/>
    <property type="match status" value="3"/>
</dbReference>
<keyword evidence="3 10" id="KW-0812">Transmembrane</keyword>
<dbReference type="PRINTS" id="PR01157">
    <property type="entry name" value="P2YPURNOCPTR"/>
</dbReference>
<gene>
    <name evidence="14" type="ORF">JOQ06_016820</name>
</gene>
<feature type="transmembrane region" description="Helical" evidence="12">
    <location>
        <begin position="330"/>
        <end position="348"/>
    </location>
</feature>
<dbReference type="PROSITE" id="PS00237">
    <property type="entry name" value="G_PROTEIN_RECEP_F1_1"/>
    <property type="match status" value="2"/>
</dbReference>
<feature type="transmembrane region" description="Helical" evidence="12">
    <location>
        <begin position="426"/>
        <end position="446"/>
    </location>
</feature>
<feature type="non-terminal residue" evidence="14">
    <location>
        <position position="1"/>
    </location>
</feature>
<keyword evidence="7 10" id="KW-0675">Receptor</keyword>
<evidence type="ECO:0000256" key="1">
    <source>
        <dbReference type="ARBA" id="ARBA00004651"/>
    </source>
</evidence>
<keyword evidence="5 10" id="KW-0297">G-protein coupled receptor</keyword>
<evidence type="ECO:0000256" key="3">
    <source>
        <dbReference type="ARBA" id="ARBA00022692"/>
    </source>
</evidence>
<feature type="transmembrane region" description="Helical" evidence="12">
    <location>
        <begin position="856"/>
        <end position="877"/>
    </location>
</feature>
<dbReference type="PANTHER" id="PTHR24233:SF10">
    <property type="entry name" value="P2Y PURINOCEPTOR 13"/>
    <property type="match status" value="1"/>
</dbReference>
<evidence type="ECO:0000256" key="10">
    <source>
        <dbReference type="RuleBase" id="RU000688"/>
    </source>
</evidence>
<feature type="transmembrane region" description="Helical" evidence="12">
    <location>
        <begin position="746"/>
        <end position="767"/>
    </location>
</feature>
<feature type="transmembrane region" description="Helical" evidence="12">
    <location>
        <begin position="1429"/>
        <end position="1449"/>
    </location>
</feature>
<organism evidence="14 15">
    <name type="scientific">Pogonophryne albipinna</name>
    <dbReference type="NCBI Taxonomy" id="1090488"/>
    <lineage>
        <taxon>Eukaryota</taxon>
        <taxon>Metazoa</taxon>
        <taxon>Chordata</taxon>
        <taxon>Craniata</taxon>
        <taxon>Vertebrata</taxon>
        <taxon>Euteleostomi</taxon>
        <taxon>Actinopterygii</taxon>
        <taxon>Neopterygii</taxon>
        <taxon>Teleostei</taxon>
        <taxon>Neoteleostei</taxon>
        <taxon>Acanthomorphata</taxon>
        <taxon>Eupercaria</taxon>
        <taxon>Perciformes</taxon>
        <taxon>Notothenioidei</taxon>
        <taxon>Pogonophryne</taxon>
    </lineage>
</organism>
<feature type="transmembrane region" description="Helical" evidence="12">
    <location>
        <begin position="160"/>
        <end position="180"/>
    </location>
</feature>
<feature type="transmembrane region" description="Helical" evidence="12">
    <location>
        <begin position="1455"/>
        <end position="1478"/>
    </location>
</feature>
<feature type="transmembrane region" description="Helical" evidence="12">
    <location>
        <begin position="1393"/>
        <end position="1417"/>
    </location>
</feature>
<feature type="compositionally biased region" description="Polar residues" evidence="11">
    <location>
        <begin position="1044"/>
        <end position="1063"/>
    </location>
</feature>
<dbReference type="Pfam" id="PF07690">
    <property type="entry name" value="MFS_1"/>
    <property type="match status" value="1"/>
</dbReference>
<feature type="transmembrane region" description="Helical" evidence="12">
    <location>
        <begin position="1248"/>
        <end position="1272"/>
    </location>
</feature>
<dbReference type="Gene3D" id="1.20.1070.10">
    <property type="entry name" value="Rhodopsin 7-helix transmembrane proteins"/>
    <property type="match status" value="3"/>
</dbReference>
<feature type="region of interest" description="Disordered" evidence="11">
    <location>
        <begin position="648"/>
        <end position="684"/>
    </location>
</feature>
<evidence type="ECO:0000256" key="11">
    <source>
        <dbReference type="SAM" id="MobiDB-lite"/>
    </source>
</evidence>
<comment type="subcellular location">
    <subcellularLocation>
        <location evidence="1">Cell membrane</location>
        <topology evidence="1">Multi-pass membrane protein</topology>
    </subcellularLocation>
</comment>
<feature type="domain" description="G-protein coupled receptors family 1 profile" evidence="13">
    <location>
        <begin position="1"/>
        <end position="225"/>
    </location>
</feature>
<feature type="transmembrane region" description="Helical" evidence="12">
    <location>
        <begin position="953"/>
        <end position="971"/>
    </location>
</feature>
<reference evidence="14" key="1">
    <citation type="submission" date="2022-11" db="EMBL/GenBank/DDBJ databases">
        <title>Chromosome-level genome of Pogonophryne albipinna.</title>
        <authorList>
            <person name="Jo E."/>
        </authorList>
    </citation>
    <scope>NUCLEOTIDE SEQUENCE</scope>
    <source>
        <strain evidence="14">SGF0006</strain>
        <tissue evidence="14">Muscle</tissue>
    </source>
</reference>
<feature type="transmembrane region" description="Helical" evidence="12">
    <location>
        <begin position="907"/>
        <end position="929"/>
    </location>
</feature>
<evidence type="ECO:0000256" key="9">
    <source>
        <dbReference type="ARBA" id="ARBA00023224"/>
    </source>
</evidence>
<accession>A0AAD6FJ32</accession>
<evidence type="ECO:0000313" key="15">
    <source>
        <dbReference type="Proteomes" id="UP001219934"/>
    </source>
</evidence>
<dbReference type="PROSITE" id="PS50262">
    <property type="entry name" value="G_PROTEIN_RECEP_F1_2"/>
    <property type="match status" value="3"/>
</dbReference>
<evidence type="ECO:0000256" key="7">
    <source>
        <dbReference type="ARBA" id="ARBA00023170"/>
    </source>
</evidence>
<dbReference type="InterPro" id="IPR011701">
    <property type="entry name" value="MFS"/>
</dbReference>
<keyword evidence="6 12" id="KW-0472">Membrane</keyword>
<dbReference type="InterPro" id="IPR000276">
    <property type="entry name" value="GPCR_Rhodpsn"/>
</dbReference>
<feature type="transmembrane region" description="Helical" evidence="12">
    <location>
        <begin position="467"/>
        <end position="484"/>
    </location>
</feature>
<keyword evidence="15" id="KW-1185">Reference proteome</keyword>
<dbReference type="EMBL" id="JAPTMU010000011">
    <property type="protein sequence ID" value="KAJ4935284.1"/>
    <property type="molecule type" value="Genomic_DNA"/>
</dbReference>
<feature type="transmembrane region" description="Helical" evidence="12">
    <location>
        <begin position="289"/>
        <end position="310"/>
    </location>
</feature>
<feature type="region of interest" description="Disordered" evidence="11">
    <location>
        <begin position="1499"/>
        <end position="1521"/>
    </location>
</feature>
<feature type="transmembrane region" description="Helical" evidence="12">
    <location>
        <begin position="774"/>
        <end position="795"/>
    </location>
</feature>
<evidence type="ECO:0000259" key="13">
    <source>
        <dbReference type="PROSITE" id="PS50262"/>
    </source>
</evidence>
<dbReference type="PANTHER" id="PTHR24233">
    <property type="entry name" value="P2Y PURINOCEPTOR-RELATED G-PROTEIN COUPLED RECEPTOR"/>
    <property type="match status" value="1"/>
</dbReference>
<comment type="caution">
    <text evidence="14">The sequence shown here is derived from an EMBL/GenBank/DDBJ whole genome shotgun (WGS) entry which is preliminary data.</text>
</comment>
<comment type="similarity">
    <text evidence="10">Belongs to the G-protein coupled receptor 1 family.</text>
</comment>
<feature type="region of interest" description="Disordered" evidence="11">
    <location>
        <begin position="136"/>
        <end position="155"/>
    </location>
</feature>
<keyword evidence="9 10" id="KW-0807">Transducer</keyword>
<keyword evidence="2" id="KW-1003">Cell membrane</keyword>
<feature type="region of interest" description="Disordered" evidence="11">
    <location>
        <begin position="1041"/>
        <end position="1065"/>
    </location>
</feature>
<feature type="transmembrane region" description="Helical" evidence="12">
    <location>
        <begin position="1121"/>
        <end position="1140"/>
    </location>
</feature>
<feature type="transmembrane region" description="Helical" evidence="12">
    <location>
        <begin position="1368"/>
        <end position="1387"/>
    </location>
</feature>
<feature type="transmembrane region" description="Helical" evidence="12">
    <location>
        <begin position="622"/>
        <end position="643"/>
    </location>
</feature>
<proteinExistence type="inferred from homology"/>
<dbReference type="FunFam" id="1.20.1070.10:FF:000049">
    <property type="entry name" value="G-protein coupled receptor 87"/>
    <property type="match status" value="1"/>
</dbReference>
<dbReference type="PRINTS" id="PR00237">
    <property type="entry name" value="GPCRRHODOPSN"/>
</dbReference>